<evidence type="ECO:0000256" key="9">
    <source>
        <dbReference type="ARBA" id="ARBA00023224"/>
    </source>
</evidence>
<dbReference type="GO" id="GO:0005886">
    <property type="term" value="C:plasma membrane"/>
    <property type="evidence" value="ECO:0007669"/>
    <property type="project" value="UniProtKB-SubCell"/>
</dbReference>
<keyword evidence="7" id="KW-0675">Receptor</keyword>
<evidence type="ECO:0000259" key="11">
    <source>
        <dbReference type="PROSITE" id="PS50262"/>
    </source>
</evidence>
<dbReference type="OrthoDB" id="5979222at2759"/>
<protein>
    <recommendedName>
        <fullName evidence="11">G-protein coupled receptors family 1 profile domain-containing protein</fullName>
    </recommendedName>
</protein>
<evidence type="ECO:0000256" key="8">
    <source>
        <dbReference type="ARBA" id="ARBA00023180"/>
    </source>
</evidence>
<keyword evidence="3 10" id="KW-0812">Transmembrane</keyword>
<dbReference type="PANTHER" id="PTHR24246">
    <property type="entry name" value="OLFACTORY RECEPTOR AND ADENOSINE RECEPTOR"/>
    <property type="match status" value="1"/>
</dbReference>
<dbReference type="SUPFAM" id="SSF81321">
    <property type="entry name" value="Family A G protein-coupled receptor-like"/>
    <property type="match status" value="1"/>
</dbReference>
<feature type="transmembrane region" description="Helical" evidence="10">
    <location>
        <begin position="227"/>
        <end position="250"/>
    </location>
</feature>
<keyword evidence="4 10" id="KW-1133">Transmembrane helix</keyword>
<dbReference type="PRINTS" id="PR00237">
    <property type="entry name" value="GPCRRHODOPSN"/>
</dbReference>
<keyword evidence="6 10" id="KW-0472">Membrane</keyword>
<organism evidence="12 13">
    <name type="scientific">Desmophyllum pertusum</name>
    <dbReference type="NCBI Taxonomy" id="174260"/>
    <lineage>
        <taxon>Eukaryota</taxon>
        <taxon>Metazoa</taxon>
        <taxon>Cnidaria</taxon>
        <taxon>Anthozoa</taxon>
        <taxon>Hexacorallia</taxon>
        <taxon>Scleractinia</taxon>
        <taxon>Caryophylliina</taxon>
        <taxon>Caryophylliidae</taxon>
        <taxon>Desmophyllum</taxon>
    </lineage>
</organism>
<dbReference type="InterPro" id="IPR017452">
    <property type="entry name" value="GPCR_Rhodpsn_7TM"/>
</dbReference>
<dbReference type="CDD" id="cd00637">
    <property type="entry name" value="7tm_classA_rhodopsin-like"/>
    <property type="match status" value="1"/>
</dbReference>
<accession>A0A9W9ZAW5</accession>
<feature type="transmembrane region" description="Helical" evidence="10">
    <location>
        <begin position="262"/>
        <end position="285"/>
    </location>
</feature>
<comment type="subcellular location">
    <subcellularLocation>
        <location evidence="1">Cell membrane</location>
        <topology evidence="1">Multi-pass membrane protein</topology>
    </subcellularLocation>
</comment>
<evidence type="ECO:0000313" key="12">
    <source>
        <dbReference type="EMBL" id="KAJ7377629.1"/>
    </source>
</evidence>
<dbReference type="Proteomes" id="UP001163046">
    <property type="component" value="Unassembled WGS sequence"/>
</dbReference>
<feature type="transmembrane region" description="Helical" evidence="10">
    <location>
        <begin position="54"/>
        <end position="78"/>
    </location>
</feature>
<evidence type="ECO:0000256" key="7">
    <source>
        <dbReference type="ARBA" id="ARBA00023170"/>
    </source>
</evidence>
<keyword evidence="8" id="KW-0325">Glycoprotein</keyword>
<keyword evidence="2" id="KW-1003">Cell membrane</keyword>
<feature type="transmembrane region" description="Helical" evidence="10">
    <location>
        <begin position="173"/>
        <end position="197"/>
    </location>
</feature>
<dbReference type="PROSITE" id="PS50262">
    <property type="entry name" value="G_PROTEIN_RECEP_F1_2"/>
    <property type="match status" value="1"/>
</dbReference>
<dbReference type="Gene3D" id="1.20.1070.10">
    <property type="entry name" value="Rhodopsin 7-helix transmembrane proteins"/>
    <property type="match status" value="1"/>
</dbReference>
<keyword evidence="13" id="KW-1185">Reference proteome</keyword>
<evidence type="ECO:0000256" key="4">
    <source>
        <dbReference type="ARBA" id="ARBA00022989"/>
    </source>
</evidence>
<comment type="caution">
    <text evidence="12">The sequence shown here is derived from an EMBL/GenBank/DDBJ whole genome shotgun (WGS) entry which is preliminary data.</text>
</comment>
<evidence type="ECO:0000313" key="13">
    <source>
        <dbReference type="Proteomes" id="UP001163046"/>
    </source>
</evidence>
<evidence type="ECO:0000256" key="2">
    <source>
        <dbReference type="ARBA" id="ARBA00022475"/>
    </source>
</evidence>
<name>A0A9W9ZAW5_9CNID</name>
<dbReference type="GO" id="GO:0004930">
    <property type="term" value="F:G protein-coupled receptor activity"/>
    <property type="evidence" value="ECO:0007669"/>
    <property type="project" value="UniProtKB-KW"/>
</dbReference>
<dbReference type="AlphaFoldDB" id="A0A9W9ZAW5"/>
<evidence type="ECO:0000256" key="10">
    <source>
        <dbReference type="SAM" id="Phobius"/>
    </source>
</evidence>
<reference evidence="12" key="1">
    <citation type="submission" date="2023-01" db="EMBL/GenBank/DDBJ databases">
        <title>Genome assembly of the deep-sea coral Lophelia pertusa.</title>
        <authorList>
            <person name="Herrera S."/>
            <person name="Cordes E."/>
        </authorList>
    </citation>
    <scope>NUCLEOTIDE SEQUENCE</scope>
    <source>
        <strain evidence="12">USNM1676648</strain>
        <tissue evidence="12">Polyp</tissue>
    </source>
</reference>
<keyword evidence="5" id="KW-0297">G-protein coupled receptor</keyword>
<dbReference type="PANTHER" id="PTHR24246:SF27">
    <property type="entry name" value="ADENOSINE RECEPTOR, ISOFORM A"/>
    <property type="match status" value="1"/>
</dbReference>
<dbReference type="EMBL" id="MU826375">
    <property type="protein sequence ID" value="KAJ7377629.1"/>
    <property type="molecule type" value="Genomic_DNA"/>
</dbReference>
<evidence type="ECO:0000256" key="1">
    <source>
        <dbReference type="ARBA" id="ARBA00004651"/>
    </source>
</evidence>
<proteinExistence type="predicted"/>
<feature type="transmembrane region" description="Helical" evidence="10">
    <location>
        <begin position="90"/>
        <end position="114"/>
    </location>
</feature>
<gene>
    <name evidence="12" type="ORF">OS493_027706</name>
</gene>
<sequence length="329" mass="37460">MLNNTNATSRVNVMTLDTQAIAELVPVALLIVIANGLVLVLFARRKKLRTAPNYVLFSLAVCDFMTGIINIPLFIIIAFTPVITSLEFRYYMAVLVSVLNNLTAISACYHILAATTEKYLSIIWPVTHRLMTRKTVIKVLQVVWVASCIVAFIPFAWVDMEDAGTQANLKVGYVIFCIVAVFLLPYAFMIYAFVVIFKSIYNQRKTKGSIFSRPHVSRQAAMEKRCLILFASMATIFLICWLPWFILMLLYKVMYNVEELELPAHVFVLVRYATSITNPVLYTFFRRDFNKALKSLFKSKRLRRFSSPLFSRGSDTSEPVVNLVDEIAV</sequence>
<evidence type="ECO:0000256" key="5">
    <source>
        <dbReference type="ARBA" id="ARBA00023040"/>
    </source>
</evidence>
<feature type="transmembrane region" description="Helical" evidence="10">
    <location>
        <begin position="20"/>
        <end position="42"/>
    </location>
</feature>
<evidence type="ECO:0000256" key="6">
    <source>
        <dbReference type="ARBA" id="ARBA00023136"/>
    </source>
</evidence>
<evidence type="ECO:0000256" key="3">
    <source>
        <dbReference type="ARBA" id="ARBA00022692"/>
    </source>
</evidence>
<keyword evidence="9" id="KW-0807">Transducer</keyword>
<feature type="transmembrane region" description="Helical" evidence="10">
    <location>
        <begin position="135"/>
        <end position="158"/>
    </location>
</feature>
<dbReference type="Pfam" id="PF00001">
    <property type="entry name" value="7tm_1"/>
    <property type="match status" value="1"/>
</dbReference>
<dbReference type="InterPro" id="IPR000276">
    <property type="entry name" value="GPCR_Rhodpsn"/>
</dbReference>
<feature type="domain" description="G-protein coupled receptors family 1 profile" evidence="11">
    <location>
        <begin position="34"/>
        <end position="282"/>
    </location>
</feature>